<organism evidence="3 4">
    <name type="scientific">Chrysochromulina tobinii</name>
    <dbReference type="NCBI Taxonomy" id="1460289"/>
    <lineage>
        <taxon>Eukaryota</taxon>
        <taxon>Haptista</taxon>
        <taxon>Haptophyta</taxon>
        <taxon>Prymnesiophyceae</taxon>
        <taxon>Prymnesiales</taxon>
        <taxon>Chrysochromulinaceae</taxon>
        <taxon>Chrysochromulina</taxon>
    </lineage>
</organism>
<feature type="transmembrane region" description="Helical" evidence="1">
    <location>
        <begin position="228"/>
        <end position="248"/>
    </location>
</feature>
<dbReference type="EMBL" id="JWZX01002015">
    <property type="protein sequence ID" value="KOO31436.1"/>
    <property type="molecule type" value="Genomic_DNA"/>
</dbReference>
<feature type="domain" description="Anoctamin transmembrane" evidence="2">
    <location>
        <begin position="480"/>
        <end position="578"/>
    </location>
</feature>
<accession>A0A0M0JXP8</accession>
<evidence type="ECO:0000313" key="3">
    <source>
        <dbReference type="EMBL" id="KOO31436.1"/>
    </source>
</evidence>
<dbReference type="PANTHER" id="PTHR13018:SF135">
    <property type="entry name" value="CSC1_OSCA1-LIKE 7TM REGION DOMAIN-CONTAINING PROTEIN"/>
    <property type="match status" value="1"/>
</dbReference>
<feature type="transmembrane region" description="Helical" evidence="1">
    <location>
        <begin position="484"/>
        <end position="504"/>
    </location>
</feature>
<feature type="transmembrane region" description="Helical" evidence="1">
    <location>
        <begin position="705"/>
        <end position="723"/>
    </location>
</feature>
<feature type="transmembrane region" description="Helical" evidence="1">
    <location>
        <begin position="729"/>
        <end position="752"/>
    </location>
</feature>
<proteinExistence type="predicted"/>
<feature type="transmembrane region" description="Helical" evidence="1">
    <location>
        <begin position="607"/>
        <end position="627"/>
    </location>
</feature>
<evidence type="ECO:0000313" key="4">
    <source>
        <dbReference type="Proteomes" id="UP000037460"/>
    </source>
</evidence>
<dbReference type="AlphaFoldDB" id="A0A0M0JXP8"/>
<feature type="transmembrane region" description="Helical" evidence="1">
    <location>
        <begin position="639"/>
        <end position="658"/>
    </location>
</feature>
<feature type="transmembrane region" description="Helical" evidence="1">
    <location>
        <begin position="562"/>
        <end position="587"/>
    </location>
</feature>
<keyword evidence="1" id="KW-1133">Transmembrane helix</keyword>
<name>A0A0M0JXP8_9EUKA</name>
<gene>
    <name evidence="3" type="ORF">Ctob_006002</name>
</gene>
<dbReference type="Proteomes" id="UP000037460">
    <property type="component" value="Unassembled WGS sequence"/>
</dbReference>
<evidence type="ECO:0000259" key="2">
    <source>
        <dbReference type="Pfam" id="PF04547"/>
    </source>
</evidence>
<dbReference type="InterPro" id="IPR049452">
    <property type="entry name" value="Anoctamin_TM"/>
</dbReference>
<feature type="transmembrane region" description="Helical" evidence="1">
    <location>
        <begin position="524"/>
        <end position="541"/>
    </location>
</feature>
<keyword evidence="1" id="KW-0472">Membrane</keyword>
<evidence type="ECO:0000256" key="1">
    <source>
        <dbReference type="SAM" id="Phobius"/>
    </source>
</evidence>
<dbReference type="GO" id="GO:0005886">
    <property type="term" value="C:plasma membrane"/>
    <property type="evidence" value="ECO:0007669"/>
    <property type="project" value="TreeGrafter"/>
</dbReference>
<keyword evidence="1" id="KW-0812">Transmembrane</keyword>
<sequence>MTSLAPIQVTVLKSSRSADKDDRARSVDFVGAFSTQKGKQLDVAKRSSVLKRIVKITIANGDSEYKRKGQAVHVKTFPLLEDQRQLSNYGCPVAVSLFLRFQTECAILFVLMAILAGPQLADNYNRSQARMDCRRSVALNDSVWDAVTARASANATYPAETSRCGWNGLPIQRNLSMSVGYLAWSVGTCQEFTTSAESFQPISASPDGTPKFVRTIEASYCQQERGGLLAASYWLQFVNVILFFGFLVRIRRFQRDAGVHFDRALWTAADYTVLLKGLDRNVPADARSAQIREVALQTGRAQEALGLEEHLYRDLAERGFPASDIVKIEIGRECKRDVVALGALKKLRVREQELTAQAHWRTQHGKSAMGVKMQAEWDELQESKAEVLQELEKARDAADYTTGHAFVTFFYERRRNELVRACRPKTCLNFLRSGVGLPPLSDPWASASGRRNVVVDAAAEPDDIKWENLAVDDSFRAKQTAKTLSATICLLVIAFACLVGAQVLEQDAVALVGRLGLSATDASSGYAVFNSLITVAINMLLKESVMHMTKWERRDTQTEFETSLFAKLSLAYIFNSVIIPLAVGIGISLRVTRGAWPVTQSWYEGGGVVQVAVPLIVSNGLITVLQAKMNELWEPPEMLLGELYASSLKTVGLCLVYAPLWPWAYPLTTIALLFNYGCTKVGVAYWYKKPPMVSEELMTKFRSRLGLLMLLHTLVAFLAADAADPAVEAGLFAVGRAPSVPVVAMFFAWVVYELLDLPDVLSLIPGLGPKDELSRTEDTKGIPYRAVDGKGGVKEVQQYDVDEYICPSLDIPQLDIPQLALLLLQLDIPQLDIPQLDIPQLDRGRTAQAQAVSRRGRSL</sequence>
<dbReference type="GO" id="GO:0005227">
    <property type="term" value="F:calcium-activated cation channel activity"/>
    <property type="evidence" value="ECO:0007669"/>
    <property type="project" value="InterPro"/>
</dbReference>
<dbReference type="Pfam" id="PF04547">
    <property type="entry name" value="Anoctamin"/>
    <property type="match status" value="1"/>
</dbReference>
<feature type="transmembrane region" description="Helical" evidence="1">
    <location>
        <begin position="664"/>
        <end position="685"/>
    </location>
</feature>
<reference evidence="4" key="1">
    <citation type="journal article" date="2015" name="PLoS Genet.">
        <title>Genome Sequence and Transcriptome Analyses of Chrysochromulina tobin: Metabolic Tools for Enhanced Algal Fitness in the Prominent Order Prymnesiales (Haptophyceae).</title>
        <authorList>
            <person name="Hovde B.T."/>
            <person name="Deodato C.R."/>
            <person name="Hunsperger H.M."/>
            <person name="Ryken S.A."/>
            <person name="Yost W."/>
            <person name="Jha R.K."/>
            <person name="Patterson J."/>
            <person name="Monnat R.J. Jr."/>
            <person name="Barlow S.B."/>
            <person name="Starkenburg S.R."/>
            <person name="Cattolico R.A."/>
        </authorList>
    </citation>
    <scope>NUCLEOTIDE SEQUENCE</scope>
    <source>
        <strain evidence="4">CCMP291</strain>
    </source>
</reference>
<dbReference type="OrthoDB" id="197892at2759"/>
<dbReference type="PANTHER" id="PTHR13018">
    <property type="entry name" value="PROBABLE MEMBRANE PROTEIN DUF221-RELATED"/>
    <property type="match status" value="1"/>
</dbReference>
<dbReference type="InterPro" id="IPR045122">
    <property type="entry name" value="Csc1-like"/>
</dbReference>
<keyword evidence="4" id="KW-1185">Reference proteome</keyword>
<comment type="caution">
    <text evidence="3">The sequence shown here is derived from an EMBL/GenBank/DDBJ whole genome shotgun (WGS) entry which is preliminary data.</text>
</comment>
<protein>
    <recommendedName>
        <fullName evidence="2">Anoctamin transmembrane domain-containing protein</fullName>
    </recommendedName>
</protein>